<evidence type="ECO:0000256" key="3">
    <source>
        <dbReference type="ARBA" id="ARBA00022692"/>
    </source>
</evidence>
<dbReference type="PROSITE" id="PS51849">
    <property type="entry name" value="RSGI_N"/>
    <property type="match status" value="1"/>
</dbReference>
<dbReference type="InterPro" id="IPR024449">
    <property type="entry name" value="Anti-sigma_RsgI_N"/>
</dbReference>
<evidence type="ECO:0000313" key="10">
    <source>
        <dbReference type="Proteomes" id="UP001222800"/>
    </source>
</evidence>
<feature type="transmembrane region" description="Helical" evidence="7">
    <location>
        <begin position="57"/>
        <end position="74"/>
    </location>
</feature>
<dbReference type="Pfam" id="PF12791">
    <property type="entry name" value="RsgI_N"/>
    <property type="match status" value="1"/>
</dbReference>
<sequence length="417" mass="49082">MIYKGCIIKIEDDFAIVLSNDMEYIKVIKKDGMNIGNQIMFVKDDIYNENKINYKKISALAAVVFILFMSINIFNIKNNENMIAAAVVSLDINPSIEFELNKKGIVIEVNDINEEANKIIDKEVIGKKIEDALYITINNAREKNYISSQKNSVLISDVILDSTVKDKLNIEEDLQVKLNNNKKDNYIKIVYLKSNKNNMKDAHKNDMSIGKYEAFKEIEKKNADTSVYEVKNMKVYQIFDENGKINNDVIEVEQEDNFIEVEKDNVITEKEDSNFENQSQELGDSKELQDNQATEIIKKNYDKDKNKDDDKLKDDNDNKQKQKDKDKEKSKKKDNDRNKEKDKNKNKDRYKKDKGRYKKDKDEDDEEDKDDDYEDEYDGKLKSKIKHSHNEKYKDKKDKYHDKFKKYKPDNKLKHKD</sequence>
<dbReference type="RefSeq" id="WP_277732309.1">
    <property type="nucleotide sequence ID" value="NZ_CP120733.1"/>
</dbReference>
<evidence type="ECO:0000256" key="5">
    <source>
        <dbReference type="ARBA" id="ARBA00023136"/>
    </source>
</evidence>
<accession>A0ABY8EEY0</accession>
<proteinExistence type="predicted"/>
<comment type="subcellular location">
    <subcellularLocation>
        <location evidence="1">Cell membrane</location>
        <topology evidence="1">Single-pass membrane protein</topology>
    </subcellularLocation>
</comment>
<dbReference type="Pfam" id="PF23750">
    <property type="entry name" value="RsgI_M"/>
    <property type="match status" value="1"/>
</dbReference>
<evidence type="ECO:0000256" key="1">
    <source>
        <dbReference type="ARBA" id="ARBA00004162"/>
    </source>
</evidence>
<feature type="compositionally biased region" description="Acidic residues" evidence="6">
    <location>
        <begin position="362"/>
        <end position="377"/>
    </location>
</feature>
<feature type="region of interest" description="Disordered" evidence="6">
    <location>
        <begin position="270"/>
        <end position="417"/>
    </location>
</feature>
<gene>
    <name evidence="9" type="ORF">P4S50_18610</name>
</gene>
<keyword evidence="2" id="KW-1003">Cell membrane</keyword>
<feature type="domain" description="RsgI N-terminal anti-sigma" evidence="8">
    <location>
        <begin position="3"/>
        <end position="50"/>
    </location>
</feature>
<dbReference type="InterPro" id="IPR055431">
    <property type="entry name" value="RsgI_M"/>
</dbReference>
<keyword evidence="4 7" id="KW-1133">Transmembrane helix</keyword>
<keyword evidence="5 7" id="KW-0472">Membrane</keyword>
<keyword evidence="10" id="KW-1185">Reference proteome</keyword>
<feature type="compositionally biased region" description="Basic and acidic residues" evidence="6">
    <location>
        <begin position="296"/>
        <end position="351"/>
    </location>
</feature>
<protein>
    <submittedName>
        <fullName evidence="9">Anti-sigma factor domain-containing protein</fullName>
    </submittedName>
</protein>
<evidence type="ECO:0000256" key="6">
    <source>
        <dbReference type="SAM" id="MobiDB-lite"/>
    </source>
</evidence>
<dbReference type="Proteomes" id="UP001222800">
    <property type="component" value="Chromosome"/>
</dbReference>
<keyword evidence="3 7" id="KW-0812">Transmembrane</keyword>
<organism evidence="9 10">
    <name type="scientific">Tepidibacter hydrothermalis</name>
    <dbReference type="NCBI Taxonomy" id="3036126"/>
    <lineage>
        <taxon>Bacteria</taxon>
        <taxon>Bacillati</taxon>
        <taxon>Bacillota</taxon>
        <taxon>Clostridia</taxon>
        <taxon>Peptostreptococcales</taxon>
        <taxon>Peptostreptococcaceae</taxon>
        <taxon>Tepidibacter</taxon>
    </lineage>
</organism>
<name>A0ABY8EEY0_9FIRM</name>
<evidence type="ECO:0000313" key="9">
    <source>
        <dbReference type="EMBL" id="WFD10334.1"/>
    </source>
</evidence>
<evidence type="ECO:0000256" key="7">
    <source>
        <dbReference type="SAM" id="Phobius"/>
    </source>
</evidence>
<evidence type="ECO:0000259" key="8">
    <source>
        <dbReference type="PROSITE" id="PS51849"/>
    </source>
</evidence>
<dbReference type="EMBL" id="CP120733">
    <property type="protein sequence ID" value="WFD10334.1"/>
    <property type="molecule type" value="Genomic_DNA"/>
</dbReference>
<reference evidence="9 10" key="1">
    <citation type="submission" date="2023-03" db="EMBL/GenBank/DDBJ databases">
        <title>Complete genome sequence of Tepidibacter sp. SWIR-1, isolated from a deep-sea hydrothermal vent.</title>
        <authorList>
            <person name="Li X."/>
        </authorList>
    </citation>
    <scope>NUCLEOTIDE SEQUENCE [LARGE SCALE GENOMIC DNA]</scope>
    <source>
        <strain evidence="9 10">SWIR-1</strain>
    </source>
</reference>
<evidence type="ECO:0000256" key="2">
    <source>
        <dbReference type="ARBA" id="ARBA00022475"/>
    </source>
</evidence>
<evidence type="ECO:0000256" key="4">
    <source>
        <dbReference type="ARBA" id="ARBA00022989"/>
    </source>
</evidence>
<feature type="compositionally biased region" description="Basic and acidic residues" evidence="6">
    <location>
        <begin position="388"/>
        <end position="417"/>
    </location>
</feature>